<proteinExistence type="predicted"/>
<dbReference type="InterPro" id="IPR027413">
    <property type="entry name" value="GROEL-like_equatorial_sf"/>
</dbReference>
<name>A0A199UXR0_ANACO</name>
<reference evidence="1 2" key="1">
    <citation type="journal article" date="2016" name="DNA Res.">
        <title>The draft genome of MD-2 pineapple using hybrid error correction of long reads.</title>
        <authorList>
            <person name="Redwan R.M."/>
            <person name="Saidin A."/>
            <person name="Kumar S.V."/>
        </authorList>
    </citation>
    <scope>NUCLEOTIDE SEQUENCE [LARGE SCALE GENOMIC DNA]</scope>
    <source>
        <strain evidence="2">cv. MD2</strain>
        <tissue evidence="1">Leaf</tissue>
    </source>
</reference>
<protein>
    <submittedName>
        <fullName evidence="1">T-complex protein 1 subunit alpha</fullName>
    </submittedName>
</protein>
<dbReference type="Proteomes" id="UP000092600">
    <property type="component" value="Unassembled WGS sequence"/>
</dbReference>
<dbReference type="EMBL" id="LSRQ01004443">
    <property type="protein sequence ID" value="OAY69420.1"/>
    <property type="molecule type" value="Genomic_DNA"/>
</dbReference>
<comment type="caution">
    <text evidence="1">The sequence shown here is derived from an EMBL/GenBank/DDBJ whole genome shotgun (WGS) entry which is preliminary data.</text>
</comment>
<dbReference type="STRING" id="4615.A0A199UXR0"/>
<evidence type="ECO:0000313" key="1">
    <source>
        <dbReference type="EMBL" id="OAY69420.1"/>
    </source>
</evidence>
<organism evidence="1 2">
    <name type="scientific">Ananas comosus</name>
    <name type="common">Pineapple</name>
    <name type="synonym">Ananas ananas</name>
    <dbReference type="NCBI Taxonomy" id="4615"/>
    <lineage>
        <taxon>Eukaryota</taxon>
        <taxon>Viridiplantae</taxon>
        <taxon>Streptophyta</taxon>
        <taxon>Embryophyta</taxon>
        <taxon>Tracheophyta</taxon>
        <taxon>Spermatophyta</taxon>
        <taxon>Magnoliopsida</taxon>
        <taxon>Liliopsida</taxon>
        <taxon>Poales</taxon>
        <taxon>Bromeliaceae</taxon>
        <taxon>Bromelioideae</taxon>
        <taxon>Ananas</taxon>
    </lineage>
</organism>
<dbReference type="AlphaFoldDB" id="A0A199UXR0"/>
<dbReference type="Gene3D" id="1.10.560.10">
    <property type="entry name" value="GroEL-like equatorial domain"/>
    <property type="match status" value="1"/>
</dbReference>
<gene>
    <name evidence="1" type="ORF">ACMD2_06732</name>
</gene>
<accession>A0A199UXR0</accession>
<sequence length="67" mass="7211">MAIMAQSPDILGERHSGQDVRTQNVMACRAVANIVKSSLGPVGLDKQKATGEYVDEKATWAFPSSFT</sequence>
<dbReference type="SUPFAM" id="SSF48592">
    <property type="entry name" value="GroEL equatorial domain-like"/>
    <property type="match status" value="1"/>
</dbReference>
<evidence type="ECO:0000313" key="2">
    <source>
        <dbReference type="Proteomes" id="UP000092600"/>
    </source>
</evidence>